<dbReference type="PANTHER" id="PTHR45138:SF9">
    <property type="entry name" value="DIGUANYLATE CYCLASE DGCM-RELATED"/>
    <property type="match status" value="1"/>
</dbReference>
<dbReference type="PROSITE" id="PS50887">
    <property type="entry name" value="GGDEF"/>
    <property type="match status" value="1"/>
</dbReference>
<organism evidence="5 6">
    <name type="scientific">Ciceribacter sichuanensis</name>
    <dbReference type="NCBI Taxonomy" id="2949647"/>
    <lineage>
        <taxon>Bacteria</taxon>
        <taxon>Pseudomonadati</taxon>
        <taxon>Pseudomonadota</taxon>
        <taxon>Alphaproteobacteria</taxon>
        <taxon>Hyphomicrobiales</taxon>
        <taxon>Rhizobiaceae</taxon>
        <taxon>Ciceribacter</taxon>
    </lineage>
</organism>
<protein>
    <recommendedName>
        <fullName evidence="1">diguanylate cyclase</fullName>
        <ecNumber evidence="1">2.7.7.65</ecNumber>
    </recommendedName>
</protein>
<evidence type="ECO:0000313" key="6">
    <source>
        <dbReference type="Proteomes" id="UP001155079"/>
    </source>
</evidence>
<feature type="transmembrane region" description="Helical" evidence="3">
    <location>
        <begin position="233"/>
        <end position="259"/>
    </location>
</feature>
<evidence type="ECO:0000313" key="5">
    <source>
        <dbReference type="EMBL" id="MCM2403103.1"/>
    </source>
</evidence>
<proteinExistence type="predicted"/>
<evidence type="ECO:0000256" key="1">
    <source>
        <dbReference type="ARBA" id="ARBA00012528"/>
    </source>
</evidence>
<comment type="caution">
    <text evidence="5">The sequence shown here is derived from an EMBL/GenBank/DDBJ whole genome shotgun (WGS) entry which is preliminary data.</text>
</comment>
<gene>
    <name evidence="5" type="ORF">NBH20_18195</name>
</gene>
<keyword evidence="3" id="KW-0812">Transmembrane</keyword>
<dbReference type="NCBIfam" id="TIGR00254">
    <property type="entry name" value="GGDEF"/>
    <property type="match status" value="1"/>
</dbReference>
<dbReference type="EC" id="2.7.7.65" evidence="1"/>
<accession>A0ABT0VBR6</accession>
<dbReference type="CDD" id="cd01949">
    <property type="entry name" value="GGDEF"/>
    <property type="match status" value="1"/>
</dbReference>
<feature type="transmembrane region" description="Helical" evidence="3">
    <location>
        <begin position="279"/>
        <end position="299"/>
    </location>
</feature>
<keyword evidence="5" id="KW-0548">Nucleotidyltransferase</keyword>
<dbReference type="EMBL" id="JAMQAY010000007">
    <property type="protein sequence ID" value="MCM2403103.1"/>
    <property type="molecule type" value="Genomic_DNA"/>
</dbReference>
<comment type="catalytic activity">
    <reaction evidence="2">
        <text>2 GTP = 3',3'-c-di-GMP + 2 diphosphate</text>
        <dbReference type="Rhea" id="RHEA:24898"/>
        <dbReference type="ChEBI" id="CHEBI:33019"/>
        <dbReference type="ChEBI" id="CHEBI:37565"/>
        <dbReference type="ChEBI" id="CHEBI:58805"/>
        <dbReference type="EC" id="2.7.7.65"/>
    </reaction>
</comment>
<dbReference type="RefSeq" id="WP_250946098.1">
    <property type="nucleotide sequence ID" value="NZ_JAMQAY010000007.1"/>
</dbReference>
<dbReference type="SUPFAM" id="SSF55073">
    <property type="entry name" value="Nucleotide cyclase"/>
    <property type="match status" value="1"/>
</dbReference>
<dbReference type="Gene3D" id="3.30.70.270">
    <property type="match status" value="1"/>
</dbReference>
<keyword evidence="3" id="KW-0472">Membrane</keyword>
<feature type="transmembrane region" description="Helical" evidence="3">
    <location>
        <begin position="70"/>
        <end position="89"/>
    </location>
</feature>
<evidence type="ECO:0000256" key="2">
    <source>
        <dbReference type="ARBA" id="ARBA00034247"/>
    </source>
</evidence>
<evidence type="ECO:0000259" key="4">
    <source>
        <dbReference type="PROSITE" id="PS50887"/>
    </source>
</evidence>
<dbReference type="PANTHER" id="PTHR45138">
    <property type="entry name" value="REGULATORY COMPONENTS OF SENSORY TRANSDUCTION SYSTEM"/>
    <property type="match status" value="1"/>
</dbReference>
<feature type="transmembrane region" description="Helical" evidence="3">
    <location>
        <begin position="21"/>
        <end position="40"/>
    </location>
</feature>
<feature type="transmembrane region" description="Helical" evidence="3">
    <location>
        <begin position="205"/>
        <end position="227"/>
    </location>
</feature>
<dbReference type="InterPro" id="IPR029787">
    <property type="entry name" value="Nucleotide_cyclase"/>
</dbReference>
<name>A0ABT0VBR6_9HYPH</name>
<feature type="transmembrane region" description="Helical" evidence="3">
    <location>
        <begin position="128"/>
        <end position="150"/>
    </location>
</feature>
<dbReference type="InterPro" id="IPR050469">
    <property type="entry name" value="Diguanylate_Cyclase"/>
</dbReference>
<dbReference type="InterPro" id="IPR000160">
    <property type="entry name" value="GGDEF_dom"/>
</dbReference>
<reference evidence="5 6" key="1">
    <citation type="submission" date="2022-06" db="EMBL/GenBank/DDBJ databases">
        <authorList>
            <person name="Sun Q."/>
        </authorList>
    </citation>
    <scope>NUCLEOTIDE SEQUENCE [LARGE SCALE GENOMIC DNA]</scope>
    <source>
        <strain evidence="5 6">S153</strain>
    </source>
</reference>
<feature type="transmembrane region" description="Helical" evidence="3">
    <location>
        <begin position="162"/>
        <end position="184"/>
    </location>
</feature>
<feature type="transmembrane region" description="Helical" evidence="3">
    <location>
        <begin position="95"/>
        <end position="116"/>
    </location>
</feature>
<keyword evidence="6" id="KW-1185">Reference proteome</keyword>
<feature type="transmembrane region" description="Helical" evidence="3">
    <location>
        <begin position="46"/>
        <end position="63"/>
    </location>
</feature>
<keyword evidence="5" id="KW-0808">Transferase</keyword>
<dbReference type="GO" id="GO:0052621">
    <property type="term" value="F:diguanylate cyclase activity"/>
    <property type="evidence" value="ECO:0007669"/>
    <property type="project" value="UniProtKB-EC"/>
</dbReference>
<dbReference type="SMART" id="SM00267">
    <property type="entry name" value="GGDEF"/>
    <property type="match status" value="1"/>
</dbReference>
<dbReference type="InterPro" id="IPR043128">
    <property type="entry name" value="Rev_trsase/Diguanyl_cyclase"/>
</dbReference>
<dbReference type="Proteomes" id="UP001155079">
    <property type="component" value="Unassembled WGS sequence"/>
</dbReference>
<dbReference type="Pfam" id="PF00990">
    <property type="entry name" value="GGDEF"/>
    <property type="match status" value="1"/>
</dbReference>
<keyword evidence="3" id="KW-1133">Transmembrane helix</keyword>
<sequence length="473" mass="49855">MGGVHSGHRDGRPGLYQARLTPPWLMLATAVFAASLLGIFTRPIGSLATVWPANAVFLGLLLRFEKTSTFAGWVAAFCAYLAADLLTGASLEKTVILSGANMAGVGAAYLVCYRLPEDIKRLRHPSSMLYLALAAVAGSVAAGLVGAIANPILFDSSSLKGLFFWFTAELVNYITILPVILAFPDRGQPNGFFSSLRSFLNPAKLAPAISLLISCIAAVLVGGGGAIAFPVPALLWCALSYPVLATSVLTLLFSLWTLFSISTGLLPTPKEATNESVLISFRMGVGLICLAPVMLASLMTAHNDLVARLQHLASSDALTGLSNRRAFREQARSMLERSKGNGVALLMDLDHFKSVNDTFGHAAGDTVLAVAAQRIRGILHSDDALGRLGGEEFAALLSDCTVSGAKEIAEQIRHAVEEEPIRLDDGQEIHITLSIGLAAASEGTGNIDTLLSQADEALYGAKKSGRNRVALAA</sequence>
<evidence type="ECO:0000256" key="3">
    <source>
        <dbReference type="SAM" id="Phobius"/>
    </source>
</evidence>
<feature type="domain" description="GGDEF" evidence="4">
    <location>
        <begin position="340"/>
        <end position="473"/>
    </location>
</feature>